<protein>
    <submittedName>
        <fullName evidence="2">Uncharacterized protein</fullName>
    </submittedName>
</protein>
<organism evidence="2 3">
    <name type="scientific">Rhodococcus jostii</name>
    <dbReference type="NCBI Taxonomy" id="132919"/>
    <lineage>
        <taxon>Bacteria</taxon>
        <taxon>Bacillati</taxon>
        <taxon>Actinomycetota</taxon>
        <taxon>Actinomycetes</taxon>
        <taxon>Mycobacteriales</taxon>
        <taxon>Nocardiaceae</taxon>
        <taxon>Rhodococcus</taxon>
    </lineage>
</organism>
<evidence type="ECO:0000256" key="1">
    <source>
        <dbReference type="SAM" id="Phobius"/>
    </source>
</evidence>
<accession>A0A1H4QS73</accession>
<evidence type="ECO:0000313" key="3">
    <source>
        <dbReference type="Proteomes" id="UP000183407"/>
    </source>
</evidence>
<gene>
    <name evidence="2" type="ORF">SAMN04490220_1099</name>
</gene>
<reference evidence="3" key="1">
    <citation type="submission" date="2016-10" db="EMBL/GenBank/DDBJ databases">
        <authorList>
            <person name="Varghese N."/>
        </authorList>
    </citation>
    <scope>NUCLEOTIDE SEQUENCE [LARGE SCALE GENOMIC DNA]</scope>
    <source>
        <strain evidence="3">DSM 44719</strain>
    </source>
</reference>
<dbReference type="AlphaFoldDB" id="A0A1H4QS73"/>
<dbReference type="EMBL" id="FNTL01000004">
    <property type="protein sequence ID" value="SEC22397.1"/>
    <property type="molecule type" value="Genomic_DNA"/>
</dbReference>
<keyword evidence="1" id="KW-1133">Transmembrane helix</keyword>
<keyword evidence="1" id="KW-0472">Membrane</keyword>
<evidence type="ECO:0000313" key="2">
    <source>
        <dbReference type="EMBL" id="SEC22397.1"/>
    </source>
</evidence>
<feature type="transmembrane region" description="Helical" evidence="1">
    <location>
        <begin position="13"/>
        <end position="29"/>
    </location>
</feature>
<name>A0A1H4QS73_RHOJO</name>
<dbReference type="Proteomes" id="UP000183407">
    <property type="component" value="Unassembled WGS sequence"/>
</dbReference>
<sequence length="30" mass="3639">MSPSPMWYWLGDHYWYTVYPLITIFGPIFG</sequence>
<proteinExistence type="predicted"/>
<keyword evidence="1" id="KW-0812">Transmembrane</keyword>